<evidence type="ECO:0000256" key="1">
    <source>
        <dbReference type="SAM" id="SignalP"/>
    </source>
</evidence>
<dbReference type="InterPro" id="IPR007893">
    <property type="entry name" value="Spore_coat_U/FanG"/>
</dbReference>
<dbReference type="PANTHER" id="PTHR37089">
    <property type="entry name" value="PROTEIN U-RELATED"/>
    <property type="match status" value="1"/>
</dbReference>
<protein>
    <submittedName>
        <fullName evidence="3">Spore coat U domain-containing protein</fullName>
    </submittedName>
</protein>
<feature type="signal peptide" evidence="1">
    <location>
        <begin position="1"/>
        <end position="29"/>
    </location>
</feature>
<feature type="chain" id="PRO_5032913898" evidence="1">
    <location>
        <begin position="30"/>
        <end position="184"/>
    </location>
</feature>
<proteinExistence type="predicted"/>
<dbReference type="SMART" id="SM00972">
    <property type="entry name" value="SCPU"/>
    <property type="match status" value="1"/>
</dbReference>
<evidence type="ECO:0000259" key="2">
    <source>
        <dbReference type="Pfam" id="PF05229"/>
    </source>
</evidence>
<evidence type="ECO:0000313" key="4">
    <source>
        <dbReference type="Proteomes" id="UP000464402"/>
    </source>
</evidence>
<reference evidence="4" key="1">
    <citation type="submission" date="2019-09" db="EMBL/GenBank/DDBJ databases">
        <title>Yersinia canariae sp. nov., isolated from a human yersiniosis case.</title>
        <authorList>
            <person name="Nguyen S.V."/>
            <person name="Greig D."/>
            <person name="Hurley D."/>
            <person name="Cao Y."/>
            <person name="McCabe E."/>
            <person name="Mitchell M."/>
            <person name="Jenkins C."/>
            <person name="Fanning S."/>
        </authorList>
    </citation>
    <scope>NUCLEOTIDE SEQUENCE [LARGE SCALE GENOMIC DNA]</scope>
    <source>
        <strain evidence="4">NCTC 14382</strain>
    </source>
</reference>
<gene>
    <name evidence="3" type="ORF">F0T03_09785</name>
</gene>
<name>A0A857EYW0_9GAMM</name>
<dbReference type="EMBL" id="CP043727">
    <property type="protein sequence ID" value="QHB32430.1"/>
    <property type="molecule type" value="Genomic_DNA"/>
</dbReference>
<dbReference type="InterPro" id="IPR053167">
    <property type="entry name" value="Spore_coat_component"/>
</dbReference>
<dbReference type="AlphaFoldDB" id="A0A857EYW0"/>
<keyword evidence="1" id="KW-0732">Signal</keyword>
<dbReference type="Pfam" id="PF05229">
    <property type="entry name" value="SCPU"/>
    <property type="match status" value="1"/>
</dbReference>
<evidence type="ECO:0000313" key="3">
    <source>
        <dbReference type="EMBL" id="QHB32430.1"/>
    </source>
</evidence>
<dbReference type="Proteomes" id="UP000464402">
    <property type="component" value="Chromosome"/>
</dbReference>
<dbReference type="PANTHER" id="PTHR37089:SF4">
    <property type="entry name" value="EXPORTED PROTEIN"/>
    <property type="match status" value="1"/>
</dbReference>
<dbReference type="KEGG" id="yca:F0T03_09785"/>
<organism evidence="3 4">
    <name type="scientific">Yersinia canariae</name>
    <dbReference type="NCBI Taxonomy" id="2607663"/>
    <lineage>
        <taxon>Bacteria</taxon>
        <taxon>Pseudomonadati</taxon>
        <taxon>Pseudomonadota</taxon>
        <taxon>Gammaproteobacteria</taxon>
        <taxon>Enterobacterales</taxon>
        <taxon>Yersiniaceae</taxon>
        <taxon>Yersinia</taxon>
    </lineage>
</organism>
<keyword evidence="4" id="KW-1185">Reference proteome</keyword>
<feature type="domain" description="Spore coat protein U/FanG" evidence="2">
    <location>
        <begin position="33"/>
        <end position="181"/>
    </location>
</feature>
<sequence length="184" mass="18795">MIKDETMKKPLLILSAIVLLQSAPSVESAGTVTGTLGASLTIITGCYINDGTTPGGLTNLGTINFGTVATLNAALKQAYSSTTNGALNLYCSAGTAYNIGIDNGAHALSTQRRLSGGTSEFVNYNLYKDSGYSQAWGTTGSGLLAGTAAAIGTAIPLTVYGEVPIQATPSVSTYTDTVNVTVNW</sequence>
<accession>A0A857EYW0</accession>